<organism evidence="2 3">
    <name type="scientific">Cichlidogyrus casuarinus</name>
    <dbReference type="NCBI Taxonomy" id="1844966"/>
    <lineage>
        <taxon>Eukaryota</taxon>
        <taxon>Metazoa</taxon>
        <taxon>Spiralia</taxon>
        <taxon>Lophotrochozoa</taxon>
        <taxon>Platyhelminthes</taxon>
        <taxon>Monogenea</taxon>
        <taxon>Monopisthocotylea</taxon>
        <taxon>Dactylogyridea</taxon>
        <taxon>Ancyrocephalidae</taxon>
        <taxon>Cichlidogyrus</taxon>
    </lineage>
</organism>
<accession>A0ABD2PJG8</accession>
<dbReference type="InterPro" id="IPR040185">
    <property type="entry name" value="Far11/STRP"/>
</dbReference>
<evidence type="ECO:0000313" key="3">
    <source>
        <dbReference type="Proteomes" id="UP001626550"/>
    </source>
</evidence>
<dbReference type="PANTHER" id="PTHR13239:SF4">
    <property type="entry name" value="AT25231P"/>
    <property type="match status" value="1"/>
</dbReference>
<dbReference type="Proteomes" id="UP001626550">
    <property type="component" value="Unassembled WGS sequence"/>
</dbReference>
<sequence length="359" mass="41419">GLAPVPDTPVERLYRTIYLLLPHYMIALLKVLLAAAPTSRARSEPIDILDEVVPKEPVAGVVESSLLNLDVDRHKEITVKAISGLMLLLLKQLKLNHIYQFEYVSQQLVFANCIPLILKFFNQNIVTYVRARNSSPALDFPGYFIGDRVELSLDLLSNSLSGSNCSWRNMFSCINLMRILCKSCKWKHARTIMMVAFKSATILKRVLHVRNAMLQLYALKLLKSQSRYFGRQWRKNNMAIMSAIYQKVRHRLTDDWAYGNEVDARPLDFQTDECTLRTNVDSFNARRYTKFWCDTEVAPLDNSLVSVLNQHIELPEEFKLNYEAWLEREVFSKESNWDLILSLSTKASNIHAEQIRSVD</sequence>
<proteinExistence type="predicted"/>
<feature type="non-terminal residue" evidence="2">
    <location>
        <position position="1"/>
    </location>
</feature>
<dbReference type="AlphaFoldDB" id="A0ABD2PJG8"/>
<protein>
    <submittedName>
        <fullName evidence="2">Striatin-interacting protein 2</fullName>
    </submittedName>
</protein>
<reference evidence="2 3" key="1">
    <citation type="submission" date="2024-11" db="EMBL/GenBank/DDBJ databases">
        <title>Adaptive evolution of stress response genes in parasites aligns with host niche diversity.</title>
        <authorList>
            <person name="Hahn C."/>
            <person name="Resl P."/>
        </authorList>
    </citation>
    <scope>NUCLEOTIDE SEQUENCE [LARGE SCALE GENOMIC DNA]</scope>
    <source>
        <strain evidence="2">EGGRZ-B1_66</strain>
        <tissue evidence="2">Body</tissue>
    </source>
</reference>
<comment type="caution">
    <text evidence="2">The sequence shown here is derived from an EMBL/GenBank/DDBJ whole genome shotgun (WGS) entry which is preliminary data.</text>
</comment>
<dbReference type="EMBL" id="JBJKFK010007735">
    <property type="protein sequence ID" value="KAL3307299.1"/>
    <property type="molecule type" value="Genomic_DNA"/>
</dbReference>
<dbReference type="Pfam" id="PF11882">
    <property type="entry name" value="DUF3402"/>
    <property type="match status" value="2"/>
</dbReference>
<name>A0ABD2PJG8_9PLAT</name>
<evidence type="ECO:0000259" key="1">
    <source>
        <dbReference type="SMART" id="SM01293"/>
    </source>
</evidence>
<evidence type="ECO:0000313" key="2">
    <source>
        <dbReference type="EMBL" id="KAL3307299.1"/>
    </source>
</evidence>
<feature type="domain" description="Far11/STRP C-terminal" evidence="1">
    <location>
        <begin position="4"/>
        <end position="322"/>
    </location>
</feature>
<dbReference type="PANTHER" id="PTHR13239">
    <property type="entry name" value="PROTEIN REQUIRED FOR HYPHAL ANASTOMOSIS HAM-2"/>
    <property type="match status" value="1"/>
</dbReference>
<dbReference type="InterPro" id="IPR021819">
    <property type="entry name" value="Far11/STRP_C"/>
</dbReference>
<keyword evidence="3" id="KW-1185">Reference proteome</keyword>
<dbReference type="SMART" id="SM01293">
    <property type="entry name" value="DUF3402"/>
    <property type="match status" value="1"/>
</dbReference>
<gene>
    <name evidence="2" type="primary">STRIP2</name>
    <name evidence="2" type="ORF">Ciccas_014191</name>
</gene>